<feature type="compositionally biased region" description="Polar residues" evidence="1">
    <location>
        <begin position="52"/>
        <end position="61"/>
    </location>
</feature>
<reference evidence="2" key="1">
    <citation type="journal article" date="2022" name="bioRxiv">
        <title>Sequencing and chromosome-scale assembly of the giantPleurodeles waltlgenome.</title>
        <authorList>
            <person name="Brown T."/>
            <person name="Elewa A."/>
            <person name="Iarovenko S."/>
            <person name="Subramanian E."/>
            <person name="Araus A.J."/>
            <person name="Petzold A."/>
            <person name="Susuki M."/>
            <person name="Suzuki K.-i.T."/>
            <person name="Hayashi T."/>
            <person name="Toyoda A."/>
            <person name="Oliveira C."/>
            <person name="Osipova E."/>
            <person name="Leigh N.D."/>
            <person name="Simon A."/>
            <person name="Yun M.H."/>
        </authorList>
    </citation>
    <scope>NUCLEOTIDE SEQUENCE</scope>
    <source>
        <strain evidence="2">20211129_DDA</strain>
        <tissue evidence="2">Liver</tissue>
    </source>
</reference>
<dbReference type="AlphaFoldDB" id="A0AAV7UPU7"/>
<evidence type="ECO:0000313" key="3">
    <source>
        <dbReference type="Proteomes" id="UP001066276"/>
    </source>
</evidence>
<evidence type="ECO:0000256" key="1">
    <source>
        <dbReference type="SAM" id="MobiDB-lite"/>
    </source>
</evidence>
<dbReference type="EMBL" id="JANPWB010000005">
    <property type="protein sequence ID" value="KAJ1190275.1"/>
    <property type="molecule type" value="Genomic_DNA"/>
</dbReference>
<name>A0AAV7UPU7_PLEWA</name>
<organism evidence="2 3">
    <name type="scientific">Pleurodeles waltl</name>
    <name type="common">Iberian ribbed newt</name>
    <dbReference type="NCBI Taxonomy" id="8319"/>
    <lineage>
        <taxon>Eukaryota</taxon>
        <taxon>Metazoa</taxon>
        <taxon>Chordata</taxon>
        <taxon>Craniata</taxon>
        <taxon>Vertebrata</taxon>
        <taxon>Euteleostomi</taxon>
        <taxon>Amphibia</taxon>
        <taxon>Batrachia</taxon>
        <taxon>Caudata</taxon>
        <taxon>Salamandroidea</taxon>
        <taxon>Salamandridae</taxon>
        <taxon>Pleurodelinae</taxon>
        <taxon>Pleurodeles</taxon>
    </lineage>
</organism>
<accession>A0AAV7UPU7</accession>
<evidence type="ECO:0000313" key="2">
    <source>
        <dbReference type="EMBL" id="KAJ1190275.1"/>
    </source>
</evidence>
<proteinExistence type="predicted"/>
<gene>
    <name evidence="2" type="ORF">NDU88_007013</name>
</gene>
<keyword evidence="3" id="KW-1185">Reference proteome</keyword>
<feature type="region of interest" description="Disordered" evidence="1">
    <location>
        <begin position="15"/>
        <end position="76"/>
    </location>
</feature>
<protein>
    <submittedName>
        <fullName evidence="2">Uncharacterized protein</fullName>
    </submittedName>
</protein>
<comment type="caution">
    <text evidence="2">The sequence shown here is derived from an EMBL/GenBank/DDBJ whole genome shotgun (WGS) entry which is preliminary data.</text>
</comment>
<dbReference type="Proteomes" id="UP001066276">
    <property type="component" value="Chromosome 3_1"/>
</dbReference>
<sequence length="76" mass="8149">MASGVRVCSRQLEVPATSLAKSATESGFPYPCDEREGFGNPSGRIPEPIQGHQDNADTGSQENEKRRGTTRGRGSK</sequence>